<dbReference type="AlphaFoldDB" id="A0A5J5EN00"/>
<name>A0A5J5EN00_9PEZI</name>
<dbReference type="Proteomes" id="UP000326924">
    <property type="component" value="Unassembled WGS sequence"/>
</dbReference>
<proteinExistence type="predicted"/>
<organism evidence="1 2">
    <name type="scientific">Sphaerosporella brunnea</name>
    <dbReference type="NCBI Taxonomy" id="1250544"/>
    <lineage>
        <taxon>Eukaryota</taxon>
        <taxon>Fungi</taxon>
        <taxon>Dikarya</taxon>
        <taxon>Ascomycota</taxon>
        <taxon>Pezizomycotina</taxon>
        <taxon>Pezizomycetes</taxon>
        <taxon>Pezizales</taxon>
        <taxon>Pyronemataceae</taxon>
        <taxon>Sphaerosporella</taxon>
    </lineage>
</organism>
<reference evidence="1 2" key="1">
    <citation type="submission" date="2019-09" db="EMBL/GenBank/DDBJ databases">
        <title>Draft genome of the ectomycorrhizal ascomycete Sphaerosporella brunnea.</title>
        <authorList>
            <consortium name="DOE Joint Genome Institute"/>
            <person name="Benucci G.M."/>
            <person name="Marozzi G."/>
            <person name="Antonielli L."/>
            <person name="Sanchez S."/>
            <person name="Marco P."/>
            <person name="Wang X."/>
            <person name="Falini L.B."/>
            <person name="Barry K."/>
            <person name="Haridas S."/>
            <person name="Lipzen A."/>
            <person name="Labutti K."/>
            <person name="Grigoriev I.V."/>
            <person name="Murat C."/>
            <person name="Martin F."/>
            <person name="Albertini E."/>
            <person name="Donnini D."/>
            <person name="Bonito G."/>
        </authorList>
    </citation>
    <scope>NUCLEOTIDE SEQUENCE [LARGE SCALE GENOMIC DNA]</scope>
    <source>
        <strain evidence="1 2">Sb_GMNB300</strain>
    </source>
</reference>
<accession>A0A5J5EN00</accession>
<evidence type="ECO:0000313" key="1">
    <source>
        <dbReference type="EMBL" id="KAA8897061.1"/>
    </source>
</evidence>
<dbReference type="EMBL" id="VXIS01000204">
    <property type="protein sequence ID" value="KAA8897061.1"/>
    <property type="molecule type" value="Genomic_DNA"/>
</dbReference>
<keyword evidence="2" id="KW-1185">Reference proteome</keyword>
<gene>
    <name evidence="1" type="ORF">FN846DRAFT_893170</name>
</gene>
<comment type="caution">
    <text evidence="1">The sequence shown here is derived from an EMBL/GenBank/DDBJ whole genome shotgun (WGS) entry which is preliminary data.</text>
</comment>
<protein>
    <submittedName>
        <fullName evidence="1">Uncharacterized protein</fullName>
    </submittedName>
</protein>
<evidence type="ECO:0000313" key="2">
    <source>
        <dbReference type="Proteomes" id="UP000326924"/>
    </source>
</evidence>
<sequence length="285" mass="30182">MRALLLVPESRAKRPLTLTVAGERRCGFVIGKTLLAVRAKEYERRITAHCRRRTVAPYGNTAVAVAWEAMRKGDVMIHKLEQRGLWSRRVQPVNLRLRLSPALISFTAGPSTACRIRRQNRKTNQPISVPPGAITRVLGGGASIPGAAARNAEKRPRGVGIGVAVSPCDCGTGYHAAEIPNVWWVAVTADVDAANHCSEGCTALSSATLRYQYVEGRVGAADSAIGRIVNNRDVDDGENQTAVGEAGSSNVADGYQENGVAGGDQENGVADEQAGVGVVSKCVTS</sequence>
<dbReference type="InParanoid" id="A0A5J5EN00"/>